<dbReference type="Pfam" id="PF07762">
    <property type="entry name" value="DUF1618"/>
    <property type="match status" value="1"/>
</dbReference>
<gene>
    <name evidence="2" type="ORF">C2845_PM01G22340</name>
</gene>
<proteinExistence type="predicted"/>
<dbReference type="Proteomes" id="UP000275267">
    <property type="component" value="Unassembled WGS sequence"/>
</dbReference>
<dbReference type="EMBL" id="PQIB02000001">
    <property type="protein sequence ID" value="RLN41048.1"/>
    <property type="molecule type" value="Genomic_DNA"/>
</dbReference>
<evidence type="ECO:0000259" key="1">
    <source>
        <dbReference type="Pfam" id="PF07762"/>
    </source>
</evidence>
<dbReference type="PANTHER" id="PTHR33074:SF128">
    <property type="entry name" value="EXPRESSED PROTEIN"/>
    <property type="match status" value="1"/>
</dbReference>
<evidence type="ECO:0000313" key="2">
    <source>
        <dbReference type="EMBL" id="RLN41048.1"/>
    </source>
</evidence>
<evidence type="ECO:0000313" key="3">
    <source>
        <dbReference type="Proteomes" id="UP000275267"/>
    </source>
</evidence>
<organism evidence="2 3">
    <name type="scientific">Panicum miliaceum</name>
    <name type="common">Proso millet</name>
    <name type="synonym">Broomcorn millet</name>
    <dbReference type="NCBI Taxonomy" id="4540"/>
    <lineage>
        <taxon>Eukaryota</taxon>
        <taxon>Viridiplantae</taxon>
        <taxon>Streptophyta</taxon>
        <taxon>Embryophyta</taxon>
        <taxon>Tracheophyta</taxon>
        <taxon>Spermatophyta</taxon>
        <taxon>Magnoliopsida</taxon>
        <taxon>Liliopsida</taxon>
        <taxon>Poales</taxon>
        <taxon>Poaceae</taxon>
        <taxon>PACMAD clade</taxon>
        <taxon>Panicoideae</taxon>
        <taxon>Panicodae</taxon>
        <taxon>Paniceae</taxon>
        <taxon>Panicinae</taxon>
        <taxon>Panicum</taxon>
        <taxon>Panicum sect. Panicum</taxon>
    </lineage>
</organism>
<dbReference type="PANTHER" id="PTHR33074">
    <property type="entry name" value="EXPRESSED PROTEIN-RELATED"/>
    <property type="match status" value="1"/>
</dbReference>
<sequence>MSAAAAVGFPKWVLLEPYVFRRDDDKSFPDDIDALFRASGTTSWGADFRIAFSLTDPPSISHLYAHLPGFPGPDEQEPLEMVATHRHLSLLCVGTQTPSGVVQNFFIFRADENKPSSSSLTALPPCTVPRRYGYSRIRPGRPPSNATPHLLDTISSGLWCGDKEEFVVAELTTISFPTLAGCGRTKAFANICSLRSSFTDDQLAPCKWHTMRVPILSTTDDDLLKLAHWQTDTVIPFQRWLCWIDYHQGILFWDVSEKADISFLWFPPDKYSLASTHTTPCSGNGAVSVVDDGRLLKFVYVARQDGCLAYGAPKPGTGFAITCYTLVLGGSVKWKEDYTVTSDDLPDHHLHRGLPLFPRVDIVRPQVVHSLFIEFGKLYEKMSVLSINMSTKTVESFYPYMDGNELLQPGPTTVDIDFIRTKSMYGIPAPFLPCEFPSWFRYCSRF</sequence>
<comment type="caution">
    <text evidence="2">The sequence shown here is derived from an EMBL/GenBank/DDBJ whole genome shotgun (WGS) entry which is preliminary data.</text>
</comment>
<dbReference type="OrthoDB" id="682776at2759"/>
<dbReference type="AlphaFoldDB" id="A0A3L6TPC4"/>
<protein>
    <recommendedName>
        <fullName evidence="1">DUF1618 domain-containing protein</fullName>
    </recommendedName>
</protein>
<feature type="domain" description="DUF1618" evidence="1">
    <location>
        <begin position="243"/>
        <end position="368"/>
    </location>
</feature>
<keyword evidence="3" id="KW-1185">Reference proteome</keyword>
<accession>A0A3L6TPC4</accession>
<reference evidence="3" key="1">
    <citation type="journal article" date="2019" name="Nat. Commun.">
        <title>The genome of broomcorn millet.</title>
        <authorList>
            <person name="Zou C."/>
            <person name="Miki D."/>
            <person name="Li D."/>
            <person name="Tang Q."/>
            <person name="Xiao L."/>
            <person name="Rajput S."/>
            <person name="Deng P."/>
            <person name="Jia W."/>
            <person name="Huang R."/>
            <person name="Zhang M."/>
            <person name="Sun Y."/>
            <person name="Hu J."/>
            <person name="Fu X."/>
            <person name="Schnable P.S."/>
            <person name="Li F."/>
            <person name="Zhang H."/>
            <person name="Feng B."/>
            <person name="Zhu X."/>
            <person name="Liu R."/>
            <person name="Schnable J.C."/>
            <person name="Zhu J.-K."/>
            <person name="Zhang H."/>
        </authorList>
    </citation>
    <scope>NUCLEOTIDE SEQUENCE [LARGE SCALE GENOMIC DNA]</scope>
</reference>
<dbReference type="InterPro" id="IPR011676">
    <property type="entry name" value="DUF1618"/>
</dbReference>
<name>A0A3L6TPC4_PANMI</name>